<evidence type="ECO:0000313" key="2">
    <source>
        <dbReference type="EMBL" id="KAK9695474.1"/>
    </source>
</evidence>
<dbReference type="AlphaFoldDB" id="A0AAW1IZ92"/>
<evidence type="ECO:0000259" key="1">
    <source>
        <dbReference type="PROSITE" id="PS50878"/>
    </source>
</evidence>
<comment type="caution">
    <text evidence="2">The sequence shown here is derived from an EMBL/GenBank/DDBJ whole genome shotgun (WGS) entry which is preliminary data.</text>
</comment>
<dbReference type="Proteomes" id="UP001458880">
    <property type="component" value="Unassembled WGS sequence"/>
</dbReference>
<dbReference type="InterPro" id="IPR000477">
    <property type="entry name" value="RT_dom"/>
</dbReference>
<dbReference type="PANTHER" id="PTHR19446">
    <property type="entry name" value="REVERSE TRANSCRIPTASES"/>
    <property type="match status" value="1"/>
</dbReference>
<accession>A0AAW1IZ92</accession>
<dbReference type="InterPro" id="IPR043502">
    <property type="entry name" value="DNA/RNA_pol_sf"/>
</dbReference>
<dbReference type="PROSITE" id="PS50878">
    <property type="entry name" value="RT_POL"/>
    <property type="match status" value="1"/>
</dbReference>
<keyword evidence="2" id="KW-0548">Nucleotidyltransferase</keyword>
<sequence length="721" mass="82987">MTTKKRTYNEEQKKQFIEKVDQYDWGSINCYSAFHTVLHKIMDETFPHVLDVEENQQHIQTANRFNDYYVNIGNTKQANIKKEAEGEESTQDDLYLVGDHSPKEPFLSFEATNEDAVTKIIEQLKTSSDTSPDAYGLTVELLKLISDKVSGTIAKLVNKSFQESIFPEELKLTAILPHENVSDIDHDRDDPANSRPVGIVPVLSKIFEDIVVFQLRQYFEKTNLFAEEQHGHRTGRNTVSAILSMLEATVSKIKEEQSTVWSKVSGTIAKLVNKSFQESIFPEELKLTAILPHENVSDIDHDRDDPANSRPVGIVPVLSKIFEDIVVFQLRQYFEKTNLFAEEQHGHRTGRNTVSAILSMLEATVSKIKEEQSVRFTIYDLSEAYNSVDHQILLKKIRLYGVGEEPVKYLDSYLTGRSQFVRRFGCQSDTKYINVGIPQGCKLAPFLFAVYINDLPSTVSGSIRTIMYVDDVAFITPYQEDDLRIAEKLNEDVNMWLGRNLLQLEANKIQHLLIPHIKPIRIESVKFVNVVLSNDLSWSEHINYLVEHKLASAKQSIQDKASQNVSFDILRDTYINEFHCYFTKDILLWGHSEEANIIFEKQKEVISILQPGEDSIKSKFNFCNVLTVPALYIRSCLLHAHTSSERNIKLDLEIYRIEPKYTVTHLYNALWDEIRAYDKKDFRFKISSMLAKDAIFTVEEYLMSVKRPRHIIGPRRRGGRR</sequence>
<dbReference type="EMBL" id="JASPKY010000480">
    <property type="protein sequence ID" value="KAK9695474.1"/>
    <property type="molecule type" value="Genomic_DNA"/>
</dbReference>
<gene>
    <name evidence="2" type="ORF">QE152_g32545</name>
</gene>
<dbReference type="SUPFAM" id="SSF56672">
    <property type="entry name" value="DNA/RNA polymerases"/>
    <property type="match status" value="1"/>
</dbReference>
<proteinExistence type="predicted"/>
<keyword evidence="2" id="KW-0695">RNA-directed DNA polymerase</keyword>
<reference evidence="2 3" key="1">
    <citation type="journal article" date="2024" name="BMC Genomics">
        <title>De novo assembly and annotation of Popillia japonica's genome with initial clues to its potential as an invasive pest.</title>
        <authorList>
            <person name="Cucini C."/>
            <person name="Boschi S."/>
            <person name="Funari R."/>
            <person name="Cardaioli E."/>
            <person name="Iannotti N."/>
            <person name="Marturano G."/>
            <person name="Paoli F."/>
            <person name="Bruttini M."/>
            <person name="Carapelli A."/>
            <person name="Frati F."/>
            <person name="Nardi F."/>
        </authorList>
    </citation>
    <scope>NUCLEOTIDE SEQUENCE [LARGE SCALE GENOMIC DNA]</scope>
    <source>
        <strain evidence="2">DMR45628</strain>
    </source>
</reference>
<evidence type="ECO:0000313" key="3">
    <source>
        <dbReference type="Proteomes" id="UP001458880"/>
    </source>
</evidence>
<keyword evidence="2" id="KW-0808">Transferase</keyword>
<protein>
    <submittedName>
        <fullName evidence="2">Reverse transcriptase (RNA-dependent DNA polymerase)</fullName>
    </submittedName>
</protein>
<dbReference type="GO" id="GO:0003964">
    <property type="term" value="F:RNA-directed DNA polymerase activity"/>
    <property type="evidence" value="ECO:0007669"/>
    <property type="project" value="UniProtKB-KW"/>
</dbReference>
<organism evidence="2 3">
    <name type="scientific">Popillia japonica</name>
    <name type="common">Japanese beetle</name>
    <dbReference type="NCBI Taxonomy" id="7064"/>
    <lineage>
        <taxon>Eukaryota</taxon>
        <taxon>Metazoa</taxon>
        <taxon>Ecdysozoa</taxon>
        <taxon>Arthropoda</taxon>
        <taxon>Hexapoda</taxon>
        <taxon>Insecta</taxon>
        <taxon>Pterygota</taxon>
        <taxon>Neoptera</taxon>
        <taxon>Endopterygota</taxon>
        <taxon>Coleoptera</taxon>
        <taxon>Polyphaga</taxon>
        <taxon>Scarabaeiformia</taxon>
        <taxon>Scarabaeidae</taxon>
        <taxon>Rutelinae</taxon>
        <taxon>Popillia</taxon>
    </lineage>
</organism>
<keyword evidence="3" id="KW-1185">Reference proteome</keyword>
<name>A0AAW1IZ92_POPJA</name>
<dbReference type="Pfam" id="PF00078">
    <property type="entry name" value="RVT_1"/>
    <property type="match status" value="1"/>
</dbReference>
<feature type="domain" description="Reverse transcriptase" evidence="1">
    <location>
        <begin position="283"/>
        <end position="532"/>
    </location>
</feature>